<comment type="caution">
    <text evidence="1">The sequence shown here is derived from an EMBL/GenBank/DDBJ whole genome shotgun (WGS) entry which is preliminary data.</text>
</comment>
<dbReference type="Proteomes" id="UP001589692">
    <property type="component" value="Unassembled WGS sequence"/>
</dbReference>
<dbReference type="EMBL" id="JBHMAA010000024">
    <property type="protein sequence ID" value="MFB9951503.1"/>
    <property type="molecule type" value="Genomic_DNA"/>
</dbReference>
<dbReference type="RefSeq" id="WP_377264309.1">
    <property type="nucleotide sequence ID" value="NZ_JBHMAA010000024.1"/>
</dbReference>
<reference evidence="1 2" key="1">
    <citation type="submission" date="2024-09" db="EMBL/GenBank/DDBJ databases">
        <authorList>
            <person name="Sun Q."/>
            <person name="Mori K."/>
        </authorList>
    </citation>
    <scope>NUCLEOTIDE SEQUENCE [LARGE SCALE GENOMIC DNA]</scope>
    <source>
        <strain evidence="1 2">TBRC 4938</strain>
    </source>
</reference>
<evidence type="ECO:0000313" key="1">
    <source>
        <dbReference type="EMBL" id="MFB9951503.1"/>
    </source>
</evidence>
<sequence length="91" mass="10081">MAGFSRRWMLHAGAIGLWYAISPHGTARAETLETEGFRREVIENVTPEPYPLTDDLFVSSAAGMRPASPEEARDHGRSIGGRGWRLTSLRV</sequence>
<organism evidence="1 2">
    <name type="scientific">Rhizobium puerariae</name>
    <dbReference type="NCBI Taxonomy" id="1585791"/>
    <lineage>
        <taxon>Bacteria</taxon>
        <taxon>Pseudomonadati</taxon>
        <taxon>Pseudomonadota</taxon>
        <taxon>Alphaproteobacteria</taxon>
        <taxon>Hyphomicrobiales</taxon>
        <taxon>Rhizobiaceae</taxon>
        <taxon>Rhizobium/Agrobacterium group</taxon>
        <taxon>Rhizobium</taxon>
    </lineage>
</organism>
<proteinExistence type="predicted"/>
<gene>
    <name evidence="1" type="ORF">ACFFP0_21855</name>
</gene>
<protein>
    <submittedName>
        <fullName evidence="1">Uncharacterized protein</fullName>
    </submittedName>
</protein>
<accession>A0ABV6AQ94</accession>
<keyword evidence="2" id="KW-1185">Reference proteome</keyword>
<evidence type="ECO:0000313" key="2">
    <source>
        <dbReference type="Proteomes" id="UP001589692"/>
    </source>
</evidence>
<name>A0ABV6AQ94_9HYPH</name>